<proteinExistence type="predicted"/>
<accession>A0A0J6YCS0</accession>
<protein>
    <submittedName>
        <fullName evidence="1">Uncharacterized protein</fullName>
    </submittedName>
</protein>
<evidence type="ECO:0000313" key="2">
    <source>
        <dbReference type="Proteomes" id="UP000054565"/>
    </source>
</evidence>
<dbReference type="Proteomes" id="UP000054565">
    <property type="component" value="Unassembled WGS sequence"/>
</dbReference>
<sequence length="183" mass="19935">MASLVTLEHPTVELPAPKFTSIVYSISSESNTVLVALRILLVPPPFEIEVARSRSATTPLRSTRITMITAFPWIWLLTNNSVPGLKDGPVTRNPGPISGTSWPAHGDRWNRLCSGTLGTGLPHRRVAQSSPESHYFSIAPPSTFALLVDELLGDLVTLAPMASEKTFTGRNPLCCGFWPDEWG</sequence>
<dbReference type="AlphaFoldDB" id="A0A0J6YCS0"/>
<organism evidence="1 2">
    <name type="scientific">Coccidioides immitis RMSCC 2394</name>
    <dbReference type="NCBI Taxonomy" id="404692"/>
    <lineage>
        <taxon>Eukaryota</taxon>
        <taxon>Fungi</taxon>
        <taxon>Dikarya</taxon>
        <taxon>Ascomycota</taxon>
        <taxon>Pezizomycotina</taxon>
        <taxon>Eurotiomycetes</taxon>
        <taxon>Eurotiomycetidae</taxon>
        <taxon>Onygenales</taxon>
        <taxon>Onygenaceae</taxon>
        <taxon>Coccidioides</taxon>
    </lineage>
</organism>
<reference evidence="2" key="1">
    <citation type="journal article" date="2010" name="Genome Res.">
        <title>Population genomic sequencing of Coccidioides fungi reveals recent hybridization and transposon control.</title>
        <authorList>
            <person name="Neafsey D.E."/>
            <person name="Barker B.M."/>
            <person name="Sharpton T.J."/>
            <person name="Stajich J.E."/>
            <person name="Park D.J."/>
            <person name="Whiston E."/>
            <person name="Hung C.-Y."/>
            <person name="McMahan C."/>
            <person name="White J."/>
            <person name="Sykes S."/>
            <person name="Heiman D."/>
            <person name="Young S."/>
            <person name="Zeng Q."/>
            <person name="Abouelleil A."/>
            <person name="Aftuck L."/>
            <person name="Bessette D."/>
            <person name="Brown A."/>
            <person name="FitzGerald M."/>
            <person name="Lui A."/>
            <person name="Macdonald J.P."/>
            <person name="Priest M."/>
            <person name="Orbach M.J."/>
            <person name="Galgiani J.N."/>
            <person name="Kirkland T.N."/>
            <person name="Cole G.T."/>
            <person name="Birren B.W."/>
            <person name="Henn M.R."/>
            <person name="Taylor J.W."/>
            <person name="Rounsley S.D."/>
        </authorList>
    </citation>
    <scope>NUCLEOTIDE SEQUENCE [LARGE SCALE GENOMIC DNA]</scope>
    <source>
        <strain evidence="2">RMSCC 2394</strain>
    </source>
</reference>
<dbReference type="EMBL" id="DS028095">
    <property type="protein sequence ID" value="KMP04839.1"/>
    <property type="molecule type" value="Genomic_DNA"/>
</dbReference>
<evidence type="ECO:0000313" key="1">
    <source>
        <dbReference type="EMBL" id="KMP04839.1"/>
    </source>
</evidence>
<gene>
    <name evidence="1" type="ORF">CIRG_04520</name>
</gene>
<name>A0A0J6YCS0_COCIT</name>